<gene>
    <name evidence="1" type="ordered locus">Atc_1043</name>
</gene>
<dbReference type="EMBL" id="CP002573">
    <property type="protein sequence ID" value="AEK57692.1"/>
    <property type="molecule type" value="Genomic_DNA"/>
</dbReference>
<protein>
    <submittedName>
        <fullName evidence="1">Uncharacterized protein</fullName>
    </submittedName>
</protein>
<evidence type="ECO:0000313" key="2">
    <source>
        <dbReference type="Proteomes" id="UP000006135"/>
    </source>
</evidence>
<organism evidence="1 2">
    <name type="scientific">Acidithiobacillus caldus (strain SM-1)</name>
    <dbReference type="NCBI Taxonomy" id="990288"/>
    <lineage>
        <taxon>Bacteria</taxon>
        <taxon>Pseudomonadati</taxon>
        <taxon>Pseudomonadota</taxon>
        <taxon>Acidithiobacillia</taxon>
        <taxon>Acidithiobacillales</taxon>
        <taxon>Acidithiobacillaceae</taxon>
        <taxon>Acidithiobacillus</taxon>
    </lineage>
</organism>
<evidence type="ECO:0000313" key="1">
    <source>
        <dbReference type="EMBL" id="AEK57692.1"/>
    </source>
</evidence>
<proteinExistence type="predicted"/>
<reference evidence="1 2" key="1">
    <citation type="journal article" date="2011" name="J. Genet. Genomics">
        <title>Unraveling the Acidithiobacillus caldus complete genome and its central metabolisms for carbon assimilation.</title>
        <authorList>
            <person name="You X.Y."/>
            <person name="Guo X."/>
            <person name="Zheng H.J."/>
            <person name="Zhang M.J."/>
            <person name="Liu L.J."/>
            <person name="Zhu Y.Q."/>
            <person name="Zhu B."/>
            <person name="Wang S.Y."/>
            <person name="Zhao G.P."/>
            <person name="Poetsch A."/>
            <person name="Jiang C.Y."/>
            <person name="Liu S.J."/>
        </authorList>
    </citation>
    <scope>NUCLEOTIDE SEQUENCE [LARGE SCALE GENOMIC DNA]</scope>
    <source>
        <strain evidence="1 2">SM-1</strain>
    </source>
</reference>
<dbReference type="AlphaFoldDB" id="F9ZLA6"/>
<sequence>MHFSEKILGGLRDYLPTGWIPMGSPVGFHKNPPGICDCCS</sequence>
<dbReference type="HOGENOM" id="CLU_3283306_0_0_6"/>
<accession>F9ZLA6</accession>
<dbReference type="KEGG" id="acu:Atc_1043"/>
<name>F9ZLA6_ACICS</name>
<keyword evidence="2" id="KW-1185">Reference proteome</keyword>
<dbReference type="Proteomes" id="UP000006135">
    <property type="component" value="Chromosome"/>
</dbReference>